<keyword evidence="5 7" id="KW-0472">Membrane</keyword>
<feature type="transmembrane region" description="Helical" evidence="7">
    <location>
        <begin position="248"/>
        <end position="269"/>
    </location>
</feature>
<feature type="chain" id="PRO_5046691574" description="GOST seven transmembrane domain-containing protein" evidence="8">
    <location>
        <begin position="20"/>
        <end position="580"/>
    </location>
</feature>
<keyword evidence="2 7" id="KW-0812">Transmembrane</keyword>
<feature type="domain" description="GOST seven transmembrane" evidence="9">
    <location>
        <begin position="246"/>
        <end position="491"/>
    </location>
</feature>
<dbReference type="PANTHER" id="PTHR21229:SF1">
    <property type="entry name" value="GH17801P"/>
    <property type="match status" value="1"/>
</dbReference>
<feature type="transmembrane region" description="Helical" evidence="7">
    <location>
        <begin position="462"/>
        <end position="484"/>
    </location>
</feature>
<evidence type="ECO:0000256" key="4">
    <source>
        <dbReference type="ARBA" id="ARBA00022989"/>
    </source>
</evidence>
<feature type="transmembrane region" description="Helical" evidence="7">
    <location>
        <begin position="350"/>
        <end position="367"/>
    </location>
</feature>
<accession>A0ABP0F6Z1</accession>
<dbReference type="InterPro" id="IPR009637">
    <property type="entry name" value="GPR107/GPR108-like"/>
</dbReference>
<evidence type="ECO:0000259" key="9">
    <source>
        <dbReference type="Pfam" id="PF06814"/>
    </source>
</evidence>
<feature type="transmembrane region" description="Helical" evidence="7">
    <location>
        <begin position="327"/>
        <end position="343"/>
    </location>
</feature>
<organism evidence="10 11">
    <name type="scientific">Clavelina lepadiformis</name>
    <name type="common">Light-bulb sea squirt</name>
    <name type="synonym">Ascidia lepadiformis</name>
    <dbReference type="NCBI Taxonomy" id="159417"/>
    <lineage>
        <taxon>Eukaryota</taxon>
        <taxon>Metazoa</taxon>
        <taxon>Chordata</taxon>
        <taxon>Tunicata</taxon>
        <taxon>Ascidiacea</taxon>
        <taxon>Aplousobranchia</taxon>
        <taxon>Clavelinidae</taxon>
        <taxon>Clavelina</taxon>
    </lineage>
</organism>
<evidence type="ECO:0000313" key="11">
    <source>
        <dbReference type="Proteomes" id="UP001642483"/>
    </source>
</evidence>
<comment type="subcellular location">
    <subcellularLocation>
        <location evidence="1">Membrane</location>
        <topology evidence="1">Multi-pass membrane protein</topology>
    </subcellularLocation>
</comment>
<evidence type="ECO:0000256" key="1">
    <source>
        <dbReference type="ARBA" id="ARBA00004141"/>
    </source>
</evidence>
<feature type="compositionally biased region" description="Basic and acidic residues" evidence="6">
    <location>
        <begin position="187"/>
        <end position="197"/>
    </location>
</feature>
<dbReference type="PANTHER" id="PTHR21229">
    <property type="entry name" value="LUNG SEVEN TRANSMEMBRANE RECEPTOR"/>
    <property type="match status" value="1"/>
</dbReference>
<evidence type="ECO:0000256" key="6">
    <source>
        <dbReference type="SAM" id="MobiDB-lite"/>
    </source>
</evidence>
<evidence type="ECO:0000256" key="7">
    <source>
        <dbReference type="SAM" id="Phobius"/>
    </source>
</evidence>
<protein>
    <recommendedName>
        <fullName evidence="9">GOST seven transmembrane domain-containing protein</fullName>
    </recommendedName>
</protein>
<feature type="transmembrane region" description="Helical" evidence="7">
    <location>
        <begin position="276"/>
        <end position="292"/>
    </location>
</feature>
<evidence type="ECO:0000256" key="3">
    <source>
        <dbReference type="ARBA" id="ARBA00022729"/>
    </source>
</evidence>
<keyword evidence="11" id="KW-1185">Reference proteome</keyword>
<gene>
    <name evidence="10" type="ORF">CVLEPA_LOCUS3595</name>
</gene>
<feature type="signal peptide" evidence="8">
    <location>
        <begin position="1"/>
        <end position="19"/>
    </location>
</feature>
<proteinExistence type="predicted"/>
<comment type="caution">
    <text evidence="10">The sequence shown here is derived from an EMBL/GenBank/DDBJ whole genome shotgun (WGS) entry which is preliminary data.</text>
</comment>
<dbReference type="EMBL" id="CAWYQH010000002">
    <property type="protein sequence ID" value="CAK8673848.1"/>
    <property type="molecule type" value="Genomic_DNA"/>
</dbReference>
<sequence length="580" mass="65576">MLRLYQLLLFSLSIKCSFQSAYMRAPEQGIFKFNLNPDTPYNEVSKILYNDSAIRISVNALLPGCKDNKTATLRWLIRGVKCKGDYALIAKEMFTSPPSPIRGQGGIYLSNGYYDTESLQWVGGEVITCKSSAKLKVFNNWTTINVPTESTTNSPTTTTLPTVPKPQSRKRREDSDPGIAEPENTEVETKPDKPSEIKTKKSAITTPLLAEYVLIVAIGDGVSDVDFEVTVKMESPVGYLSAHEYPLLTFYMVMCIVYVFYAVAWLVLAACNYRDLLRVQFWVGGVILLGMIEKAVHYSEYMTVNTTGESLMGIEKLAEVVSALKRAVARMLVIIVSLGFGIVKPRLGPMLHRVIGIGTLYFILAVLESMMRIDAYFHPSTTEAWMFMYIPLAIVDSIICWWIFMSLMQTMKTLRLRRNIIKLSLYRHFANAIVFCVVVSIGLMLWSIHVRNQECNSDFSNSWLETACWPMLFSIILLVIMVLWRPNANNQRYAYSPMIDGNDSDDEEMEEPMLGSGATESMKMRGTTKILSKPDVDRTEEDLKWIEENIPQTVADAALPAFMDSDEEVMTTKYEMSKME</sequence>
<name>A0ABP0F6Z1_CLALP</name>
<keyword evidence="4 7" id="KW-1133">Transmembrane helix</keyword>
<keyword evidence="3 8" id="KW-0732">Signal</keyword>
<dbReference type="Pfam" id="PF06814">
    <property type="entry name" value="GOST_TM"/>
    <property type="match status" value="1"/>
</dbReference>
<evidence type="ECO:0000256" key="2">
    <source>
        <dbReference type="ARBA" id="ARBA00022692"/>
    </source>
</evidence>
<feature type="region of interest" description="Disordered" evidence="6">
    <location>
        <begin position="146"/>
        <end position="197"/>
    </location>
</feature>
<evidence type="ECO:0000256" key="5">
    <source>
        <dbReference type="ARBA" id="ARBA00023136"/>
    </source>
</evidence>
<feature type="transmembrane region" description="Helical" evidence="7">
    <location>
        <begin position="429"/>
        <end position="450"/>
    </location>
</feature>
<dbReference type="InterPro" id="IPR053937">
    <property type="entry name" value="GOST_TM"/>
</dbReference>
<evidence type="ECO:0000256" key="8">
    <source>
        <dbReference type="SAM" id="SignalP"/>
    </source>
</evidence>
<reference evidence="10 11" key="1">
    <citation type="submission" date="2024-02" db="EMBL/GenBank/DDBJ databases">
        <authorList>
            <person name="Daric V."/>
            <person name="Darras S."/>
        </authorList>
    </citation>
    <scope>NUCLEOTIDE SEQUENCE [LARGE SCALE GENOMIC DNA]</scope>
</reference>
<feature type="transmembrane region" description="Helical" evidence="7">
    <location>
        <begin position="387"/>
        <end position="408"/>
    </location>
</feature>
<feature type="compositionally biased region" description="Low complexity" evidence="6">
    <location>
        <begin position="146"/>
        <end position="162"/>
    </location>
</feature>
<evidence type="ECO:0000313" key="10">
    <source>
        <dbReference type="EMBL" id="CAK8673848.1"/>
    </source>
</evidence>
<dbReference type="Proteomes" id="UP001642483">
    <property type="component" value="Unassembled WGS sequence"/>
</dbReference>